<feature type="compositionally biased region" description="Gly residues" evidence="1">
    <location>
        <begin position="626"/>
        <end position="645"/>
    </location>
</feature>
<keyword evidence="2" id="KW-0472">Membrane</keyword>
<keyword evidence="2" id="KW-0812">Transmembrane</keyword>
<dbReference type="OrthoDB" id="4973253at2"/>
<organism evidence="5 6">
    <name type="scientific">Cryobacterium arcticum</name>
    <dbReference type="NCBI Taxonomy" id="670052"/>
    <lineage>
        <taxon>Bacteria</taxon>
        <taxon>Bacillati</taxon>
        <taxon>Actinomycetota</taxon>
        <taxon>Actinomycetes</taxon>
        <taxon>Micrococcales</taxon>
        <taxon>Microbacteriaceae</taxon>
        <taxon>Cryobacterium</taxon>
    </lineage>
</organism>
<evidence type="ECO:0000256" key="1">
    <source>
        <dbReference type="SAM" id="MobiDB-lite"/>
    </source>
</evidence>
<evidence type="ECO:0000259" key="4">
    <source>
        <dbReference type="Pfam" id="PF20990"/>
    </source>
</evidence>
<name>A0A1B1BHQ2_9MICO</name>
<evidence type="ECO:0000256" key="2">
    <source>
        <dbReference type="SAM" id="Phobius"/>
    </source>
</evidence>
<protein>
    <recommendedName>
        <fullName evidence="7">DUF2207 domain-containing protein</fullName>
    </recommendedName>
</protein>
<dbReference type="Proteomes" id="UP000092582">
    <property type="component" value="Chromosome 1"/>
</dbReference>
<reference evidence="5 6" key="1">
    <citation type="submission" date="2016-06" db="EMBL/GenBank/DDBJ databases">
        <title>Genome sequencing of Cryobacterium arcticum PAMC 27867.</title>
        <authorList>
            <person name="Lee J."/>
            <person name="Kim O.-S."/>
        </authorList>
    </citation>
    <scope>NUCLEOTIDE SEQUENCE [LARGE SCALE GENOMIC DNA]</scope>
    <source>
        <strain evidence="5 6">PAMC 27867</strain>
    </source>
</reference>
<dbReference type="InterPro" id="IPR018702">
    <property type="entry name" value="DUF2207"/>
</dbReference>
<evidence type="ECO:0000259" key="3">
    <source>
        <dbReference type="Pfam" id="PF09972"/>
    </source>
</evidence>
<evidence type="ECO:0000313" key="6">
    <source>
        <dbReference type="Proteomes" id="UP000092582"/>
    </source>
</evidence>
<evidence type="ECO:0000313" key="5">
    <source>
        <dbReference type="EMBL" id="ANP72023.1"/>
    </source>
</evidence>
<evidence type="ECO:0008006" key="7">
    <source>
        <dbReference type="Google" id="ProtNLM"/>
    </source>
</evidence>
<dbReference type="KEGG" id="cart:PA27867_1057"/>
<dbReference type="EMBL" id="CP016282">
    <property type="protein sequence ID" value="ANP72023.1"/>
    <property type="molecule type" value="Genomic_DNA"/>
</dbReference>
<accession>A0A1B1BHQ2</accession>
<feature type="domain" description="Predicted membrane protein YciQ-like C-terminal" evidence="4">
    <location>
        <begin position="324"/>
        <end position="575"/>
    </location>
</feature>
<keyword evidence="6" id="KW-1185">Reference proteome</keyword>
<dbReference type="Pfam" id="PF20990">
    <property type="entry name" value="DUF2207_C"/>
    <property type="match status" value="1"/>
</dbReference>
<dbReference type="PATRIC" id="fig|670052.7.peg.1096"/>
<dbReference type="AlphaFoldDB" id="A0A1B1BHQ2"/>
<feature type="transmembrane region" description="Helical" evidence="2">
    <location>
        <begin position="283"/>
        <end position="305"/>
    </location>
</feature>
<feature type="transmembrane region" description="Helical" evidence="2">
    <location>
        <begin position="470"/>
        <end position="490"/>
    </location>
</feature>
<feature type="domain" description="DUF2207" evidence="3">
    <location>
        <begin position="86"/>
        <end position="267"/>
    </location>
</feature>
<dbReference type="STRING" id="670052.PA27867_1057"/>
<feature type="region of interest" description="Disordered" evidence="1">
    <location>
        <begin position="618"/>
        <end position="645"/>
    </location>
</feature>
<dbReference type="Pfam" id="PF09972">
    <property type="entry name" value="DUF2207"/>
    <property type="match status" value="1"/>
</dbReference>
<proteinExistence type="predicted"/>
<feature type="transmembrane region" description="Helical" evidence="2">
    <location>
        <begin position="443"/>
        <end position="464"/>
    </location>
</feature>
<gene>
    <name evidence="5" type="ORF">PA27867_1057</name>
</gene>
<sequence length="645" mass="67109" precursor="true">MRRPARRPLSIVLAAAALAGAVGLAGLTGISAAVADSSGAAAARSVAGSVSVLPAGQVRPASVDDFSFVSMHADYQLGRDADGHSTLAATETLVARFPDTDQNRGIRREIPTHYQGQPTGLTIDSVTDETGQQRDTETETISDDTGAEYLSVTIAADDFVHGDQTYVINYHQTYVTFSPDDTADQEFYWEVNGTGWAQPFGAVSATVHVAPDLVPHLTGQTACYQGGSSSGTECDSLDSVAAGDGWVVDAEARDLAAHEGLTVAVGFDAGTFVPRDDSFTANAFPTIALLAALAALITAGIAVLLRTTRWRNQPGRPTIIAEYLPPAGVNLLQSGDVLGARASGKAMTAQFLQFAVRGNLRVLEGDGKNHYLLELRSREGLDATESTVLNALFPSNRPIGSVRDLKKKSTTLGTALQKVRRTARKRMLTDGLREKKGGAVRRWLIALAIVAGVVAVVASIITFATEVAGAWPLLFLVGGLAAAIVTLAVVGDVRPLTASGAELRDYLKGVTVYISLAEADRLRVLQSPLGALRTPYRPDGAGTVSTEPVQVLKLYERLLPYAVLTGEEKQWSKVLGDYYDGTRAQPDWYVGTAPFNAAYFATGVAAFASSTSSAWSGSASSSSSSGAGGGGSVGGGGGGGGGGGV</sequence>
<dbReference type="InterPro" id="IPR048389">
    <property type="entry name" value="YciQ-like_C"/>
</dbReference>
<dbReference type="RefSeq" id="WP_066594203.1">
    <property type="nucleotide sequence ID" value="NZ_CP016282.1"/>
</dbReference>
<keyword evidence="2" id="KW-1133">Transmembrane helix</keyword>